<organism evidence="4 5">
    <name type="scientific">Corynebacterium cystitidis DSM 20524</name>
    <dbReference type="NCBI Taxonomy" id="1121357"/>
    <lineage>
        <taxon>Bacteria</taxon>
        <taxon>Bacillati</taxon>
        <taxon>Actinomycetota</taxon>
        <taxon>Actinomycetes</taxon>
        <taxon>Mycobacteriales</taxon>
        <taxon>Corynebacteriaceae</taxon>
        <taxon>Corynebacterium</taxon>
    </lineage>
</organism>
<dbReference type="STRING" id="1121357.SAMN05661109_00965"/>
<protein>
    <submittedName>
        <fullName evidence="4">NgoFVII restriction endonuclease</fullName>
    </submittedName>
</protein>
<dbReference type="InterPro" id="IPR048923">
    <property type="entry name" value="RE_NgoFVII_C"/>
</dbReference>
<dbReference type="Proteomes" id="UP000198929">
    <property type="component" value="Unassembled WGS sequence"/>
</dbReference>
<name>A0A1H9RXT8_9CORY</name>
<keyword evidence="4" id="KW-0378">Hydrolase</keyword>
<evidence type="ECO:0000313" key="5">
    <source>
        <dbReference type="Proteomes" id="UP000198929"/>
    </source>
</evidence>
<dbReference type="Gene3D" id="3.30.870.10">
    <property type="entry name" value="Endonuclease Chain A"/>
    <property type="match status" value="1"/>
</dbReference>
<proteinExistence type="predicted"/>
<evidence type="ECO:0000313" key="4">
    <source>
        <dbReference type="EMBL" id="SER77468.1"/>
    </source>
</evidence>
<dbReference type="AlphaFoldDB" id="A0A1H9RXT8"/>
<dbReference type="EMBL" id="FOGQ01000003">
    <property type="protein sequence ID" value="SER77468.1"/>
    <property type="molecule type" value="Genomic_DNA"/>
</dbReference>
<feature type="domain" description="Restriction endonuclease type II NgoFVII N-terminal" evidence="2">
    <location>
        <begin position="21"/>
        <end position="153"/>
    </location>
</feature>
<dbReference type="Pfam" id="PF09565">
    <property type="entry name" value="RE_NgoFVII"/>
    <property type="match status" value="1"/>
</dbReference>
<dbReference type="RefSeq" id="WP_092256986.1">
    <property type="nucleotide sequence ID" value="NZ_CP047199.1"/>
</dbReference>
<gene>
    <name evidence="4" type="ORF">SAMN05661109_00965</name>
</gene>
<reference evidence="5" key="1">
    <citation type="submission" date="2016-10" db="EMBL/GenBank/DDBJ databases">
        <authorList>
            <person name="Varghese N."/>
            <person name="Submissions S."/>
        </authorList>
    </citation>
    <scope>NUCLEOTIDE SEQUENCE [LARGE SCALE GENOMIC DNA]</scope>
    <source>
        <strain evidence="5">DSM 20524</strain>
    </source>
</reference>
<dbReference type="Pfam" id="PF20731">
    <property type="entry name" value="RE_NgoFVII_C"/>
    <property type="match status" value="1"/>
</dbReference>
<keyword evidence="4" id="KW-0540">Nuclease</keyword>
<evidence type="ECO:0000259" key="3">
    <source>
        <dbReference type="Pfam" id="PF20731"/>
    </source>
</evidence>
<keyword evidence="4" id="KW-0255">Endonuclease</keyword>
<evidence type="ECO:0000256" key="1">
    <source>
        <dbReference type="SAM" id="MobiDB-lite"/>
    </source>
</evidence>
<evidence type="ECO:0000259" key="2">
    <source>
        <dbReference type="Pfam" id="PF09565"/>
    </source>
</evidence>
<feature type="domain" description="Restriction endonuclease type II NgoFVII C-terminal B3-like DNA-binding" evidence="3">
    <location>
        <begin position="200"/>
        <end position="331"/>
    </location>
</feature>
<dbReference type="GO" id="GO:0004519">
    <property type="term" value="F:endonuclease activity"/>
    <property type="evidence" value="ECO:0007669"/>
    <property type="project" value="UniProtKB-KW"/>
</dbReference>
<sequence length="349" mass="39442">MTLVFDSSHPKDKNRTFRKVFWNEADKSEKIEIAVGYIDTASIARLREYLRRNPTVSLKLLIGMQYLDGFTRPQLKAVRDLHSELKQRGTGQVLITESIRYHGKVYVFWSGGKVRSAYIGSGNLSAISDEGRQVFETGIVIDDDLEELVAYLKERIFPLGTNLDEVASFSLKQSPSPLEGMDDATPTGQAPPPELISDVQPTYQFELPLKTETKSNLNVFFGKGRVNKKTGRELPRPWYEVEIIVAKDITSQPGYPAAGKVFTVWTHDGFSFECKISGANRKNFRSAKSLSTLGSYIKGWLESEELLAPGQMVTDEILRSYGRDTLGLYYFEETNRWILDFRADGNPNK</sequence>
<dbReference type="InterPro" id="IPR019065">
    <property type="entry name" value="RE_NgoFVII_N"/>
</dbReference>
<keyword evidence="5" id="KW-1185">Reference proteome</keyword>
<feature type="region of interest" description="Disordered" evidence="1">
    <location>
        <begin position="174"/>
        <end position="195"/>
    </location>
</feature>
<accession>A0A1H9RXT8</accession>